<evidence type="ECO:0000256" key="6">
    <source>
        <dbReference type="RuleBase" id="RU361277"/>
    </source>
</evidence>
<dbReference type="RefSeq" id="WP_134518770.1">
    <property type="nucleotide sequence ID" value="NZ_SOHE01000029.1"/>
</dbReference>
<dbReference type="InterPro" id="IPR045306">
    <property type="entry name" value="SDH-like"/>
</dbReference>
<dbReference type="Pfam" id="PF08240">
    <property type="entry name" value="ADH_N"/>
    <property type="match status" value="1"/>
</dbReference>
<dbReference type="PANTHER" id="PTHR43161">
    <property type="entry name" value="SORBITOL DEHYDROGENASE"/>
    <property type="match status" value="1"/>
</dbReference>
<dbReference type="InterPro" id="IPR020843">
    <property type="entry name" value="ER"/>
</dbReference>
<dbReference type="CDD" id="cd05285">
    <property type="entry name" value="sorbitol_DH"/>
    <property type="match status" value="1"/>
</dbReference>
<protein>
    <submittedName>
        <fullName evidence="9">NAD(P)-dependent alcohol dehydrogenase</fullName>
    </submittedName>
</protein>
<evidence type="ECO:0000256" key="7">
    <source>
        <dbReference type="SAM" id="MobiDB-lite"/>
    </source>
</evidence>
<evidence type="ECO:0000313" key="10">
    <source>
        <dbReference type="Proteomes" id="UP000297447"/>
    </source>
</evidence>
<dbReference type="SUPFAM" id="SSF50129">
    <property type="entry name" value="GroES-like"/>
    <property type="match status" value="1"/>
</dbReference>
<keyword evidence="5" id="KW-0560">Oxidoreductase</keyword>
<dbReference type="InterPro" id="IPR013154">
    <property type="entry name" value="ADH-like_N"/>
</dbReference>
<dbReference type="SUPFAM" id="SSF51735">
    <property type="entry name" value="NAD(P)-binding Rossmann-fold domains"/>
    <property type="match status" value="1"/>
</dbReference>
<keyword evidence="3 6" id="KW-0479">Metal-binding</keyword>
<dbReference type="InterPro" id="IPR011032">
    <property type="entry name" value="GroES-like_sf"/>
</dbReference>
<dbReference type="InterPro" id="IPR002328">
    <property type="entry name" value="ADH_Zn_CS"/>
</dbReference>
<feature type="domain" description="Enoyl reductase (ER)" evidence="8">
    <location>
        <begin position="28"/>
        <end position="344"/>
    </location>
</feature>
<feature type="region of interest" description="Disordered" evidence="7">
    <location>
        <begin position="1"/>
        <end position="24"/>
    </location>
</feature>
<proteinExistence type="inferred from homology"/>
<evidence type="ECO:0000259" key="8">
    <source>
        <dbReference type="SMART" id="SM00829"/>
    </source>
</evidence>
<name>A0A4V3IRI9_9MICO</name>
<dbReference type="AlphaFoldDB" id="A0A4V3IRI9"/>
<dbReference type="OrthoDB" id="9797931at2"/>
<reference evidence="9 10" key="1">
    <citation type="submission" date="2019-03" db="EMBL/GenBank/DDBJ databases">
        <title>Genomics of glacier-inhabiting Cryobacterium strains.</title>
        <authorList>
            <person name="Liu Q."/>
            <person name="Xin Y.-H."/>
        </authorList>
    </citation>
    <scope>NUCLEOTIDE SEQUENCE [LARGE SCALE GENOMIC DNA]</scope>
    <source>
        <strain evidence="9 10">Hh14</strain>
    </source>
</reference>
<dbReference type="GO" id="GO:0008270">
    <property type="term" value="F:zinc ion binding"/>
    <property type="evidence" value="ECO:0007669"/>
    <property type="project" value="InterPro"/>
</dbReference>
<dbReference type="EMBL" id="SOHE01000029">
    <property type="protein sequence ID" value="TFD52259.1"/>
    <property type="molecule type" value="Genomic_DNA"/>
</dbReference>
<dbReference type="Pfam" id="PF00107">
    <property type="entry name" value="ADH_zinc_N"/>
    <property type="match status" value="1"/>
</dbReference>
<comment type="caution">
    <text evidence="9">The sequence shown here is derived from an EMBL/GenBank/DDBJ whole genome shotgun (WGS) entry which is preliminary data.</text>
</comment>
<accession>A0A4V3IRI9</accession>
<evidence type="ECO:0000256" key="4">
    <source>
        <dbReference type="ARBA" id="ARBA00022833"/>
    </source>
</evidence>
<evidence type="ECO:0000256" key="1">
    <source>
        <dbReference type="ARBA" id="ARBA00001947"/>
    </source>
</evidence>
<dbReference type="Proteomes" id="UP000297447">
    <property type="component" value="Unassembled WGS sequence"/>
</dbReference>
<gene>
    <name evidence="9" type="ORF">E3T55_06555</name>
</gene>
<comment type="similarity">
    <text evidence="2 6">Belongs to the zinc-containing alcohol dehydrogenase family.</text>
</comment>
<evidence type="ECO:0000256" key="2">
    <source>
        <dbReference type="ARBA" id="ARBA00008072"/>
    </source>
</evidence>
<dbReference type="InterPro" id="IPR036291">
    <property type="entry name" value="NAD(P)-bd_dom_sf"/>
</dbReference>
<dbReference type="SMART" id="SM00829">
    <property type="entry name" value="PKS_ER"/>
    <property type="match status" value="1"/>
</dbReference>
<organism evidence="9 10">
    <name type="scientific">Cryobacterium frigoriphilum</name>
    <dbReference type="NCBI Taxonomy" id="1259150"/>
    <lineage>
        <taxon>Bacteria</taxon>
        <taxon>Bacillati</taxon>
        <taxon>Actinomycetota</taxon>
        <taxon>Actinomycetes</taxon>
        <taxon>Micrococcales</taxon>
        <taxon>Microbacteriaceae</taxon>
        <taxon>Cryobacterium</taxon>
    </lineage>
</organism>
<feature type="compositionally biased region" description="Low complexity" evidence="7">
    <location>
        <begin position="1"/>
        <end position="22"/>
    </location>
</feature>
<evidence type="ECO:0000256" key="5">
    <source>
        <dbReference type="ARBA" id="ARBA00023002"/>
    </source>
</evidence>
<keyword evidence="10" id="KW-1185">Reference proteome</keyword>
<dbReference type="GO" id="GO:0016616">
    <property type="term" value="F:oxidoreductase activity, acting on the CH-OH group of donors, NAD or NADP as acceptor"/>
    <property type="evidence" value="ECO:0007669"/>
    <property type="project" value="InterPro"/>
</dbReference>
<evidence type="ECO:0000313" key="9">
    <source>
        <dbReference type="EMBL" id="TFD52259.1"/>
    </source>
</evidence>
<dbReference type="PANTHER" id="PTHR43161:SF9">
    <property type="entry name" value="SORBITOL DEHYDROGENASE"/>
    <property type="match status" value="1"/>
</dbReference>
<dbReference type="InterPro" id="IPR013149">
    <property type="entry name" value="ADH-like_C"/>
</dbReference>
<dbReference type="Gene3D" id="3.40.50.720">
    <property type="entry name" value="NAD(P)-binding Rossmann-like Domain"/>
    <property type="match status" value="1"/>
</dbReference>
<evidence type="ECO:0000256" key="3">
    <source>
        <dbReference type="ARBA" id="ARBA00022723"/>
    </source>
</evidence>
<dbReference type="PROSITE" id="PS00059">
    <property type="entry name" value="ADH_ZINC"/>
    <property type="match status" value="1"/>
</dbReference>
<comment type="cofactor">
    <cofactor evidence="1 6">
        <name>Zn(2+)</name>
        <dbReference type="ChEBI" id="CHEBI:29105"/>
    </cofactor>
</comment>
<keyword evidence="4 6" id="KW-0862">Zinc</keyword>
<dbReference type="Gene3D" id="3.90.180.10">
    <property type="entry name" value="Medium-chain alcohol dehydrogenases, catalytic domain"/>
    <property type="match status" value="1"/>
</dbReference>
<sequence>MNLPSTTTSTATDTATDTRTNTGAVLYGTRDLRIEPRPVPAAAPHEVLVEIRAVGICGSDVHYYEHGRIGPYVVETPMVVGHESAGTIVGVGRDVSPARIGETVALEPGVPCRRCPQCLAGRYNLCPDVVFFATPPVDGSISTYVTIDAAFAHPAPVGLGFDQAAMAEPVSVGVWAAQKAHISVGDRVLITGAGPIGLLAGQVAVAFGASVVTVTDVSDFRLQTARKLGLGAMRADAPIDGEYDVLLECSGAAAALTAGMRTLAPAARVVLVGMGADTVSIDVPLIQGKEISLTGIFRYANTYPTALDLIMRGAVNVDAVITHRFDLEHTEDALTIGRRDPLALKAIVTPGR</sequence>